<protein>
    <submittedName>
        <fullName evidence="2">Uncharacterized protein</fullName>
    </submittedName>
</protein>
<accession>A0A3M7PD31</accession>
<comment type="caution">
    <text evidence="2">The sequence shown here is derived from an EMBL/GenBank/DDBJ whole genome shotgun (WGS) entry which is preliminary data.</text>
</comment>
<keyword evidence="1" id="KW-0732">Signal</keyword>
<evidence type="ECO:0000313" key="3">
    <source>
        <dbReference type="Proteomes" id="UP000276133"/>
    </source>
</evidence>
<evidence type="ECO:0000313" key="2">
    <source>
        <dbReference type="EMBL" id="RMZ97005.1"/>
    </source>
</evidence>
<evidence type="ECO:0000256" key="1">
    <source>
        <dbReference type="SAM" id="SignalP"/>
    </source>
</evidence>
<name>A0A3M7PD31_BRAPC</name>
<gene>
    <name evidence="2" type="ORF">BpHYR1_003635</name>
</gene>
<dbReference type="EMBL" id="REGN01011706">
    <property type="protein sequence ID" value="RMZ97005.1"/>
    <property type="molecule type" value="Genomic_DNA"/>
</dbReference>
<keyword evidence="3" id="KW-1185">Reference proteome</keyword>
<sequence length="100" mass="11635">MFNWCCHSICNLLNITAYCQTSQVFFETYQYLSYLKSSLFSNLQHIRISKPGVPSLIPVTSGYTEFEGTRKKNKISKTFKQRLLLQVYFIESTFNTANIT</sequence>
<reference evidence="2 3" key="1">
    <citation type="journal article" date="2018" name="Sci. Rep.">
        <title>Genomic signatures of local adaptation to the degree of environmental predictability in rotifers.</title>
        <authorList>
            <person name="Franch-Gras L."/>
            <person name="Hahn C."/>
            <person name="Garcia-Roger E.M."/>
            <person name="Carmona M.J."/>
            <person name="Serra M."/>
            <person name="Gomez A."/>
        </authorList>
    </citation>
    <scope>NUCLEOTIDE SEQUENCE [LARGE SCALE GENOMIC DNA]</scope>
    <source>
        <strain evidence="2">HYR1</strain>
    </source>
</reference>
<feature type="chain" id="PRO_5018331603" evidence="1">
    <location>
        <begin position="22"/>
        <end position="100"/>
    </location>
</feature>
<proteinExistence type="predicted"/>
<organism evidence="2 3">
    <name type="scientific">Brachionus plicatilis</name>
    <name type="common">Marine rotifer</name>
    <name type="synonym">Brachionus muelleri</name>
    <dbReference type="NCBI Taxonomy" id="10195"/>
    <lineage>
        <taxon>Eukaryota</taxon>
        <taxon>Metazoa</taxon>
        <taxon>Spiralia</taxon>
        <taxon>Gnathifera</taxon>
        <taxon>Rotifera</taxon>
        <taxon>Eurotatoria</taxon>
        <taxon>Monogononta</taxon>
        <taxon>Pseudotrocha</taxon>
        <taxon>Ploima</taxon>
        <taxon>Brachionidae</taxon>
        <taxon>Brachionus</taxon>
    </lineage>
</organism>
<dbReference type="AlphaFoldDB" id="A0A3M7PD31"/>
<feature type="signal peptide" evidence="1">
    <location>
        <begin position="1"/>
        <end position="21"/>
    </location>
</feature>
<dbReference type="Proteomes" id="UP000276133">
    <property type="component" value="Unassembled WGS sequence"/>
</dbReference>